<accession>G7E1A2</accession>
<protein>
    <submittedName>
        <fullName evidence="1">Uncharacterized protein</fullName>
    </submittedName>
</protein>
<proteinExistence type="predicted"/>
<evidence type="ECO:0000313" key="1">
    <source>
        <dbReference type="EMBL" id="GAA96612.1"/>
    </source>
</evidence>
<gene>
    <name evidence="1" type="primary">Mo03282</name>
    <name evidence="1" type="ORF">E5Q_03282</name>
</gene>
<comment type="caution">
    <text evidence="1">The sequence shown here is derived from an EMBL/GenBank/DDBJ whole genome shotgun (WGS) entry which is preliminary data.</text>
</comment>
<name>G7E1A2_MIXOS</name>
<dbReference type="Proteomes" id="UP000009131">
    <property type="component" value="Unassembled WGS sequence"/>
</dbReference>
<reference evidence="1 2" key="2">
    <citation type="journal article" date="2012" name="Open Biol.">
        <title>Characteristics of nucleosomes and linker DNA regions on the genome of the basidiomycete Mixia osmundae revealed by mono- and dinucleosome mapping.</title>
        <authorList>
            <person name="Nishida H."/>
            <person name="Kondo S."/>
            <person name="Matsumoto T."/>
            <person name="Suzuki Y."/>
            <person name="Yoshikawa H."/>
            <person name="Taylor T.D."/>
            <person name="Sugiyama J."/>
        </authorList>
    </citation>
    <scope>NUCLEOTIDE SEQUENCE [LARGE SCALE GENOMIC DNA]</scope>
    <source>
        <strain evidence="2">CBS 9802 / IAM 14324 / JCM 22182 / KY 12970</strain>
    </source>
</reference>
<organism evidence="1 2">
    <name type="scientific">Mixia osmundae (strain CBS 9802 / IAM 14324 / JCM 22182 / KY 12970)</name>
    <dbReference type="NCBI Taxonomy" id="764103"/>
    <lineage>
        <taxon>Eukaryota</taxon>
        <taxon>Fungi</taxon>
        <taxon>Dikarya</taxon>
        <taxon>Basidiomycota</taxon>
        <taxon>Pucciniomycotina</taxon>
        <taxon>Mixiomycetes</taxon>
        <taxon>Mixiales</taxon>
        <taxon>Mixiaceae</taxon>
        <taxon>Mixia</taxon>
    </lineage>
</organism>
<dbReference type="AlphaFoldDB" id="G7E1A2"/>
<dbReference type="EMBL" id="BABT02000102">
    <property type="protein sequence ID" value="GAA96612.1"/>
    <property type="molecule type" value="Genomic_DNA"/>
</dbReference>
<dbReference type="HOGENOM" id="CLU_150812_0_0_1"/>
<sequence>MLALAYTAVAAAAAAPRGQYALKPSQMCDLNVNYIGGGSESLLLQLNYRGDNYPPFSVTLVPDEPFTCLDLTPFSSTEGSHAAECTYNTLKPDRSVYTKIDLLLRTDGKYLNYELLPSMVRTIGFKSWSLVCEKQPVEERKSR</sequence>
<dbReference type="RefSeq" id="XP_014567349.1">
    <property type="nucleotide sequence ID" value="XM_014711863.1"/>
</dbReference>
<dbReference type="InParanoid" id="G7E1A2"/>
<evidence type="ECO:0000313" key="2">
    <source>
        <dbReference type="Proteomes" id="UP000009131"/>
    </source>
</evidence>
<keyword evidence="2" id="KW-1185">Reference proteome</keyword>
<reference evidence="1 2" key="1">
    <citation type="journal article" date="2011" name="J. Gen. Appl. Microbiol.">
        <title>Draft genome sequencing of the enigmatic basidiomycete Mixia osmundae.</title>
        <authorList>
            <person name="Nishida H."/>
            <person name="Nagatsuka Y."/>
            <person name="Sugiyama J."/>
        </authorList>
    </citation>
    <scope>NUCLEOTIDE SEQUENCE [LARGE SCALE GENOMIC DNA]</scope>
    <source>
        <strain evidence="2">CBS 9802 / IAM 14324 / JCM 22182 / KY 12970</strain>
    </source>
</reference>